<dbReference type="Proteomes" id="UP001529235">
    <property type="component" value="Unassembled WGS sequence"/>
</dbReference>
<dbReference type="GO" id="GO:0042802">
    <property type="term" value="F:identical protein binding"/>
    <property type="evidence" value="ECO:0007669"/>
    <property type="project" value="UniProtKB-ARBA"/>
</dbReference>
<feature type="domain" description="Ferritin-like diiron" evidence="5">
    <location>
        <begin position="3"/>
        <end position="148"/>
    </location>
</feature>
<dbReference type="RefSeq" id="WP_285273806.1">
    <property type="nucleotide sequence ID" value="NZ_JASNVW010000003.1"/>
</dbReference>
<dbReference type="PANTHER" id="PTHR11431:SF127">
    <property type="entry name" value="BACTERIAL NON-HEME FERRITIN"/>
    <property type="match status" value="1"/>
</dbReference>
<proteinExistence type="predicted"/>
<dbReference type="GO" id="GO:0016491">
    <property type="term" value="F:oxidoreductase activity"/>
    <property type="evidence" value="ECO:0007669"/>
    <property type="project" value="UniProtKB-KW"/>
</dbReference>
<dbReference type="EMBL" id="JASNVW010000003">
    <property type="protein sequence ID" value="MDK6028820.1"/>
    <property type="molecule type" value="Genomic_DNA"/>
</dbReference>
<keyword evidence="3" id="KW-0560">Oxidoreductase</keyword>
<dbReference type="InterPro" id="IPR008331">
    <property type="entry name" value="Ferritin_DPS_dom"/>
</dbReference>
<reference evidence="6 7" key="1">
    <citation type="submission" date="2023-05" db="EMBL/GenBank/DDBJ databases">
        <title>A new hyperthermophilic archaea 'Ignisphaera cupida' sp. nov. and description of the family 'Ignisphaeraceae' fam. nov.</title>
        <authorList>
            <person name="Podosokorskaya O.A."/>
            <person name="Elcheninov A.G."/>
            <person name="Klukina A."/>
            <person name="Merkel A.Y."/>
        </authorList>
    </citation>
    <scope>NUCLEOTIDE SEQUENCE [LARGE SCALE GENOMIC DNA]</scope>
    <source>
        <strain evidence="6 7">4213-co</strain>
    </source>
</reference>
<evidence type="ECO:0000256" key="3">
    <source>
        <dbReference type="ARBA" id="ARBA00023002"/>
    </source>
</evidence>
<dbReference type="AlphaFoldDB" id="A0ABD4Z6L0"/>
<gene>
    <name evidence="6" type="ORF">QPL79_05535</name>
</gene>
<dbReference type="PROSITE" id="PS50905">
    <property type="entry name" value="FERRITIN_LIKE"/>
    <property type="match status" value="1"/>
</dbReference>
<dbReference type="InterPro" id="IPR009040">
    <property type="entry name" value="Ferritin-like_diiron"/>
</dbReference>
<evidence type="ECO:0000256" key="2">
    <source>
        <dbReference type="ARBA" id="ARBA00022723"/>
    </source>
</evidence>
<dbReference type="CDD" id="cd01055">
    <property type="entry name" value="Nonheme_Ferritin"/>
    <property type="match status" value="1"/>
</dbReference>
<comment type="caution">
    <text evidence="6">The sequence shown here is derived from an EMBL/GenBank/DDBJ whole genome shotgun (WGS) entry which is preliminary data.</text>
</comment>
<evidence type="ECO:0000256" key="4">
    <source>
        <dbReference type="ARBA" id="ARBA00023004"/>
    </source>
</evidence>
<keyword evidence="4" id="KW-0408">Iron</keyword>
<dbReference type="InterPro" id="IPR012347">
    <property type="entry name" value="Ferritin-like"/>
</dbReference>
<evidence type="ECO:0000256" key="1">
    <source>
        <dbReference type="ARBA" id="ARBA00022434"/>
    </source>
</evidence>
<dbReference type="InterPro" id="IPR041719">
    <property type="entry name" value="Ferritin_prok"/>
</dbReference>
<name>A0ABD4Z6L0_9CREN</name>
<dbReference type="Gene3D" id="1.20.1260.10">
    <property type="match status" value="1"/>
</dbReference>
<dbReference type="FunFam" id="1.20.1260.10:FF:000001">
    <property type="entry name" value="Non-heme ferritin"/>
    <property type="match status" value="1"/>
</dbReference>
<sequence length="165" mass="19052">MGWLLDKEVLDALNKQLNQELQNAYLYLSIASYFDALSFTGFAHYFKVQAREELEHAMKIYSYITDRGGKVELFDIPKPRAEWSSIVDAVEGFYRAEVENTKRIWDLAELARRKGDKATESFLKWFIDEQVEEEKNASELLAKVKLVKDTPAALLALDNVLAQRK</sequence>
<evidence type="ECO:0000259" key="5">
    <source>
        <dbReference type="PROSITE" id="PS50905"/>
    </source>
</evidence>
<dbReference type="GO" id="GO:0006879">
    <property type="term" value="P:intracellular iron ion homeostasis"/>
    <property type="evidence" value="ECO:0007669"/>
    <property type="project" value="UniProtKB-KW"/>
</dbReference>
<protein>
    <submittedName>
        <fullName evidence="6">Ferritin</fullName>
    </submittedName>
</protein>
<keyword evidence="7" id="KW-1185">Reference proteome</keyword>
<dbReference type="InterPro" id="IPR001519">
    <property type="entry name" value="Ferritin"/>
</dbReference>
<organism evidence="6 7">
    <name type="scientific">Ignisphaera cupida</name>
    <dbReference type="NCBI Taxonomy" id="3050454"/>
    <lineage>
        <taxon>Archaea</taxon>
        <taxon>Thermoproteota</taxon>
        <taxon>Thermoprotei</taxon>
        <taxon>Desulfurococcales</taxon>
        <taxon>Desulfurococcaceae</taxon>
        <taxon>Ignisphaera</taxon>
    </lineage>
</organism>
<dbReference type="SUPFAM" id="SSF47240">
    <property type="entry name" value="Ferritin-like"/>
    <property type="match status" value="1"/>
</dbReference>
<dbReference type="GO" id="GO:0046872">
    <property type="term" value="F:metal ion binding"/>
    <property type="evidence" value="ECO:0007669"/>
    <property type="project" value="UniProtKB-KW"/>
</dbReference>
<dbReference type="InterPro" id="IPR009078">
    <property type="entry name" value="Ferritin-like_SF"/>
</dbReference>
<keyword evidence="2" id="KW-0479">Metal-binding</keyword>
<dbReference type="PANTHER" id="PTHR11431">
    <property type="entry name" value="FERRITIN"/>
    <property type="match status" value="1"/>
</dbReference>
<dbReference type="Pfam" id="PF00210">
    <property type="entry name" value="Ferritin"/>
    <property type="match status" value="1"/>
</dbReference>
<evidence type="ECO:0000313" key="6">
    <source>
        <dbReference type="EMBL" id="MDK6028820.1"/>
    </source>
</evidence>
<keyword evidence="1" id="KW-0409">Iron storage</keyword>
<evidence type="ECO:0000313" key="7">
    <source>
        <dbReference type="Proteomes" id="UP001529235"/>
    </source>
</evidence>
<accession>A0ABD4Z6L0</accession>